<dbReference type="Gene3D" id="3.40.1090.10">
    <property type="entry name" value="Cytosolic phospholipase A2 catalytic domain"/>
    <property type="match status" value="1"/>
</dbReference>
<evidence type="ECO:0000313" key="2">
    <source>
        <dbReference type="Proteomes" id="UP000003835"/>
    </source>
</evidence>
<dbReference type="SUPFAM" id="SSF52151">
    <property type="entry name" value="FabD/lysophospholipase-like"/>
    <property type="match status" value="1"/>
</dbReference>
<evidence type="ECO:0008006" key="3">
    <source>
        <dbReference type="Google" id="ProtNLM"/>
    </source>
</evidence>
<evidence type="ECO:0000313" key="1">
    <source>
        <dbReference type="EMBL" id="EDX71621.1"/>
    </source>
</evidence>
<protein>
    <recommendedName>
        <fullName evidence="3">PNPLA domain-containing protein</fullName>
    </recommendedName>
</protein>
<keyword evidence="2" id="KW-1185">Reference proteome</keyword>
<dbReference type="HOGENOM" id="CLU_3232169_0_0_3"/>
<dbReference type="STRING" id="118168.MC7420_5246"/>
<name>B4W2M6_9CYAN</name>
<dbReference type="InterPro" id="IPR016035">
    <property type="entry name" value="Acyl_Trfase/lysoPLipase"/>
</dbReference>
<organism evidence="1 2">
    <name type="scientific">Coleofasciculus chthonoplastes PCC 7420</name>
    <dbReference type="NCBI Taxonomy" id="118168"/>
    <lineage>
        <taxon>Bacteria</taxon>
        <taxon>Bacillati</taxon>
        <taxon>Cyanobacteriota</taxon>
        <taxon>Cyanophyceae</taxon>
        <taxon>Coleofasciculales</taxon>
        <taxon>Coleofasciculaceae</taxon>
        <taxon>Coleofasciculus</taxon>
    </lineage>
</organism>
<accession>B4W2M6</accession>
<proteinExistence type="predicted"/>
<sequence>MTYRILSLDGGGIRGIISAVILAEVERVLNQPLKITSQRTNRG</sequence>
<dbReference type="AlphaFoldDB" id="B4W2M6"/>
<gene>
    <name evidence="1" type="ORF">MC7420_5246</name>
</gene>
<dbReference type="EMBL" id="DS989871">
    <property type="protein sequence ID" value="EDX71621.1"/>
    <property type="molecule type" value="Genomic_DNA"/>
</dbReference>
<dbReference type="Proteomes" id="UP000003835">
    <property type="component" value="Unassembled WGS sequence"/>
</dbReference>
<dbReference type="RefSeq" id="WP_006105563.1">
    <property type="nucleotide sequence ID" value="NZ_DS989871.1"/>
</dbReference>
<reference evidence="1 2" key="1">
    <citation type="submission" date="2008-07" db="EMBL/GenBank/DDBJ databases">
        <authorList>
            <person name="Tandeau de Marsac N."/>
            <person name="Ferriera S."/>
            <person name="Johnson J."/>
            <person name="Kravitz S."/>
            <person name="Beeson K."/>
            <person name="Sutton G."/>
            <person name="Rogers Y.-H."/>
            <person name="Friedman R."/>
            <person name="Frazier M."/>
            <person name="Venter J.C."/>
        </authorList>
    </citation>
    <scope>NUCLEOTIDE SEQUENCE [LARGE SCALE GENOMIC DNA]</scope>
    <source>
        <strain evidence="1 2">PCC 7420</strain>
    </source>
</reference>